<keyword evidence="2" id="KW-0489">Methyltransferase</keyword>
<dbReference type="InterPro" id="IPR013216">
    <property type="entry name" value="Methyltransf_11"/>
</dbReference>
<dbReference type="GO" id="GO:0032259">
    <property type="term" value="P:methylation"/>
    <property type="evidence" value="ECO:0007669"/>
    <property type="project" value="UniProtKB-KW"/>
</dbReference>
<reference evidence="2 3" key="1">
    <citation type="submission" date="2021-06" db="EMBL/GenBank/DDBJ databases">
        <title>Actinomycetes sequencing.</title>
        <authorList>
            <person name="Shan Q."/>
        </authorList>
    </citation>
    <scope>NUCLEOTIDE SEQUENCE [LARGE SCALE GENOMIC DNA]</scope>
    <source>
        <strain evidence="2 3">NEAU-G5</strain>
    </source>
</reference>
<feature type="domain" description="Methyltransferase type 11" evidence="1">
    <location>
        <begin position="63"/>
        <end position="159"/>
    </location>
</feature>
<accession>A0ABS6B8X8</accession>
<evidence type="ECO:0000259" key="1">
    <source>
        <dbReference type="Pfam" id="PF08241"/>
    </source>
</evidence>
<protein>
    <submittedName>
        <fullName evidence="2">Class I SAM-dependent methyltransferase</fullName>
    </submittedName>
</protein>
<evidence type="ECO:0000313" key="3">
    <source>
        <dbReference type="Proteomes" id="UP000733379"/>
    </source>
</evidence>
<comment type="caution">
    <text evidence="2">The sequence shown here is derived from an EMBL/GenBank/DDBJ whole genome shotgun (WGS) entry which is preliminary data.</text>
</comment>
<dbReference type="EMBL" id="JAHKNI010000015">
    <property type="protein sequence ID" value="MBU3066593.1"/>
    <property type="molecule type" value="Genomic_DNA"/>
</dbReference>
<dbReference type="PANTHER" id="PTHR43861:SF1">
    <property type="entry name" value="TRANS-ACONITATE 2-METHYLTRANSFERASE"/>
    <property type="match status" value="1"/>
</dbReference>
<dbReference type="Pfam" id="PF08241">
    <property type="entry name" value="Methyltransf_11"/>
    <property type="match status" value="1"/>
</dbReference>
<gene>
    <name evidence="2" type="ORF">KO481_34385</name>
</gene>
<proteinExistence type="predicted"/>
<evidence type="ECO:0000313" key="2">
    <source>
        <dbReference type="EMBL" id="MBU3066593.1"/>
    </source>
</evidence>
<sequence>MTPQPGTAIETFIDANRQNWNDRTQLHAQSAFYDLDGFLAGANSIGEHEQAEVGPVHGKRLLHMQCHFGMDTLSLARLGATVTGVDIADEAITLAQSLARQLDLPARFLRANIYDLPEVLDESFDIVYATYGVLCWIPDITQWAQIAARHLDSGGVFYLADGHPLTGILRDDRPDLDTGISYFHRREPFRFEQHGSYTGDTDTLNHPVCYEWQHSLGEIITAVLAAGLRIDFVHEFNWATYQRLPQMRQASDGRWHLPGDPLPLTFSIRATKP</sequence>
<dbReference type="InterPro" id="IPR029063">
    <property type="entry name" value="SAM-dependent_MTases_sf"/>
</dbReference>
<dbReference type="SUPFAM" id="SSF53335">
    <property type="entry name" value="S-adenosyl-L-methionine-dependent methyltransferases"/>
    <property type="match status" value="1"/>
</dbReference>
<organism evidence="2 3">
    <name type="scientific">Nocardia albiluteola</name>
    <dbReference type="NCBI Taxonomy" id="2842303"/>
    <lineage>
        <taxon>Bacteria</taxon>
        <taxon>Bacillati</taxon>
        <taxon>Actinomycetota</taxon>
        <taxon>Actinomycetes</taxon>
        <taxon>Mycobacteriales</taxon>
        <taxon>Nocardiaceae</taxon>
        <taxon>Nocardia</taxon>
    </lineage>
</organism>
<dbReference type="Gene3D" id="3.40.50.150">
    <property type="entry name" value="Vaccinia Virus protein VP39"/>
    <property type="match status" value="1"/>
</dbReference>
<keyword evidence="3" id="KW-1185">Reference proteome</keyword>
<name>A0ABS6B8X8_9NOCA</name>
<dbReference type="CDD" id="cd02440">
    <property type="entry name" value="AdoMet_MTases"/>
    <property type="match status" value="1"/>
</dbReference>
<dbReference type="RefSeq" id="WP_215922672.1">
    <property type="nucleotide sequence ID" value="NZ_JAHKNI010000015.1"/>
</dbReference>
<dbReference type="GO" id="GO:0008168">
    <property type="term" value="F:methyltransferase activity"/>
    <property type="evidence" value="ECO:0007669"/>
    <property type="project" value="UniProtKB-KW"/>
</dbReference>
<keyword evidence="2" id="KW-0808">Transferase</keyword>
<dbReference type="Proteomes" id="UP000733379">
    <property type="component" value="Unassembled WGS sequence"/>
</dbReference>
<dbReference type="PANTHER" id="PTHR43861">
    <property type="entry name" value="TRANS-ACONITATE 2-METHYLTRANSFERASE-RELATED"/>
    <property type="match status" value="1"/>
</dbReference>